<accession>A0A5S4F3E9</accession>
<dbReference type="EMBL" id="SWAD01000108">
    <property type="protein sequence ID" value="TMQ75263.1"/>
    <property type="molecule type" value="Genomic_DNA"/>
</dbReference>
<gene>
    <name evidence="1" type="ORF">ACCUM_1593</name>
</gene>
<proteinExistence type="predicted"/>
<name>A0A5S4F3E9_9PROT</name>
<dbReference type="RefSeq" id="WP_138678843.1">
    <property type="nucleotide sequence ID" value="NZ_SWAD01000108.1"/>
</dbReference>
<sequence>MLSTAAALIYVTQIGQLRTSLDAQMRGDERVFLTQIASDAEGLERALTATTRIDTLLDTFEARNREQLLQRAKPLFEELR</sequence>
<comment type="caution">
    <text evidence="1">The sequence shown here is derived from an EMBL/GenBank/DDBJ whole genome shotgun (WGS) entry which is preliminary data.</text>
</comment>
<keyword evidence="2" id="KW-1185">Reference proteome</keyword>
<dbReference type="Proteomes" id="UP000306324">
    <property type="component" value="Unassembled WGS sequence"/>
</dbReference>
<reference evidence="1 2" key="1">
    <citation type="submission" date="2019-04" db="EMBL/GenBank/DDBJ databases">
        <title>A novel phosphate-accumulating bacterium identified in bioreactor for phosphate removal from wastewater.</title>
        <authorList>
            <person name="Kotlyarov R.Y."/>
            <person name="Beletsky A.V."/>
            <person name="Kallistova A.Y."/>
            <person name="Dorofeev A.G."/>
            <person name="Nikolaev Y.Y."/>
            <person name="Pimenov N.V."/>
            <person name="Ravin N.V."/>
            <person name="Mardanov A.V."/>
        </authorList>
    </citation>
    <scope>NUCLEOTIDE SEQUENCE [LARGE SCALE GENOMIC DNA]</scope>
    <source>
        <strain evidence="1 2">Bin19</strain>
    </source>
</reference>
<evidence type="ECO:0000313" key="1">
    <source>
        <dbReference type="EMBL" id="TMQ75263.1"/>
    </source>
</evidence>
<organism evidence="1 2">
    <name type="scientific">Candidatus Accumulibacter phosphatis</name>
    <dbReference type="NCBI Taxonomy" id="327160"/>
    <lineage>
        <taxon>Bacteria</taxon>
        <taxon>Pseudomonadati</taxon>
        <taxon>Pseudomonadota</taxon>
        <taxon>Betaproteobacteria</taxon>
        <taxon>Candidatus Accumulibacter</taxon>
    </lineage>
</organism>
<evidence type="ECO:0000313" key="2">
    <source>
        <dbReference type="Proteomes" id="UP000306324"/>
    </source>
</evidence>
<protein>
    <submittedName>
        <fullName evidence="1">Uncharacterized protein</fullName>
    </submittedName>
</protein>
<dbReference type="AlphaFoldDB" id="A0A5S4F3E9"/>